<dbReference type="SUPFAM" id="SSF53448">
    <property type="entry name" value="Nucleotide-diphospho-sugar transferases"/>
    <property type="match status" value="1"/>
</dbReference>
<dbReference type="Proteomes" id="UP000239899">
    <property type="component" value="Unassembled WGS sequence"/>
</dbReference>
<dbReference type="Gene3D" id="3.90.550.20">
    <property type="match status" value="1"/>
</dbReference>
<dbReference type="PANTHER" id="PTHR32385">
    <property type="entry name" value="MANNOSYL PHOSPHORYLINOSITOL CERAMIDE SYNTHASE"/>
    <property type="match status" value="1"/>
</dbReference>
<keyword evidence="1 3" id="KW-0808">Transferase</keyword>
<accession>A0A2P6U3M9</accession>
<gene>
    <name evidence="3" type="ORF">C2E21_0586</name>
</gene>
<dbReference type="GO" id="GO:0051999">
    <property type="term" value="P:mannosyl-inositol phosphorylceramide biosynthetic process"/>
    <property type="evidence" value="ECO:0007669"/>
    <property type="project" value="TreeGrafter"/>
</dbReference>
<dbReference type="PANTHER" id="PTHR32385:SF15">
    <property type="entry name" value="INOSITOL PHOSPHOCERAMIDE MANNOSYLTRANSFERASE 1"/>
    <property type="match status" value="1"/>
</dbReference>
<dbReference type="Pfam" id="PF04488">
    <property type="entry name" value="Gly_transf_sug"/>
    <property type="match status" value="1"/>
</dbReference>
<evidence type="ECO:0000256" key="2">
    <source>
        <dbReference type="SAM" id="MobiDB-lite"/>
    </source>
</evidence>
<keyword evidence="4" id="KW-1185">Reference proteome</keyword>
<evidence type="ECO:0000313" key="3">
    <source>
        <dbReference type="EMBL" id="PRW60906.1"/>
    </source>
</evidence>
<dbReference type="InterPro" id="IPR029044">
    <property type="entry name" value="Nucleotide-diphossugar_trans"/>
</dbReference>
<evidence type="ECO:0000313" key="4">
    <source>
        <dbReference type="Proteomes" id="UP000239899"/>
    </source>
</evidence>
<feature type="compositionally biased region" description="Basic and acidic residues" evidence="2">
    <location>
        <begin position="320"/>
        <end position="338"/>
    </location>
</feature>
<sequence>MARLVQRQGTKGPRPLARALAALLAVAALGAASSLRWCYAPRQQGGATQGSTGPDPQQQRIPKILHRVFLSGREAFDALHDRPDSSIRAEWDDWCRLIHEKAGWKHMFWDNATVNALLEEHYPWFLPTWRQYNKRVLRSDAIRPFILHRYGGLYLDLDIECYREGYDMLAGADIVLQATITGENITNAAMAGVPGHKLWERVMQALDKRRGQDDPTHATGPEPVAEAFYSLGVVNPPWYKDEKEGGPEWYKWAANGTHSWQGSTIRVHRLGQWYTPCWFSEQHCHLEQAEKRKAGLLATQPLVVGHHHYEGTWWDISQKQGKENDPSRQDNKPTKRLR</sequence>
<name>A0A2P6U3M9_CHLSO</name>
<evidence type="ECO:0000256" key="1">
    <source>
        <dbReference type="ARBA" id="ARBA00022679"/>
    </source>
</evidence>
<dbReference type="GO" id="GO:0000030">
    <property type="term" value="F:mannosyltransferase activity"/>
    <property type="evidence" value="ECO:0007669"/>
    <property type="project" value="TreeGrafter"/>
</dbReference>
<dbReference type="AlphaFoldDB" id="A0A2P6U3M9"/>
<dbReference type="EMBL" id="LHPG02000001">
    <property type="protein sequence ID" value="PRW60906.1"/>
    <property type="molecule type" value="Genomic_DNA"/>
</dbReference>
<dbReference type="OrthoDB" id="3647at2759"/>
<organism evidence="3 4">
    <name type="scientific">Chlorella sorokiniana</name>
    <name type="common">Freshwater green alga</name>
    <dbReference type="NCBI Taxonomy" id="3076"/>
    <lineage>
        <taxon>Eukaryota</taxon>
        <taxon>Viridiplantae</taxon>
        <taxon>Chlorophyta</taxon>
        <taxon>core chlorophytes</taxon>
        <taxon>Trebouxiophyceae</taxon>
        <taxon>Chlorellales</taxon>
        <taxon>Chlorellaceae</taxon>
        <taxon>Chlorella clade</taxon>
        <taxon>Chlorella</taxon>
    </lineage>
</organism>
<dbReference type="GO" id="GO:0016020">
    <property type="term" value="C:membrane"/>
    <property type="evidence" value="ECO:0007669"/>
    <property type="project" value="GOC"/>
</dbReference>
<reference evidence="3 4" key="1">
    <citation type="journal article" date="2018" name="Plant J.">
        <title>Genome sequences of Chlorella sorokiniana UTEX 1602 and Micractinium conductrix SAG 241.80: implications to maltose excretion by a green alga.</title>
        <authorList>
            <person name="Arriola M.B."/>
            <person name="Velmurugan N."/>
            <person name="Zhang Y."/>
            <person name="Plunkett M.H."/>
            <person name="Hondzo H."/>
            <person name="Barney B.M."/>
        </authorList>
    </citation>
    <scope>NUCLEOTIDE SEQUENCE [LARGE SCALE GENOMIC DNA]</scope>
    <source>
        <strain evidence="4">UTEX 1602</strain>
    </source>
</reference>
<dbReference type="InterPro" id="IPR007577">
    <property type="entry name" value="GlycoTrfase_DXD_sugar-bd_CS"/>
</dbReference>
<dbReference type="InterPro" id="IPR051706">
    <property type="entry name" value="Glycosyltransferase_domain"/>
</dbReference>
<protein>
    <submittedName>
        <fullName evidence="3">Glycosyl transferase</fullName>
    </submittedName>
</protein>
<feature type="region of interest" description="Disordered" evidence="2">
    <location>
        <begin position="315"/>
        <end position="338"/>
    </location>
</feature>
<comment type="caution">
    <text evidence="3">The sequence shown here is derived from an EMBL/GenBank/DDBJ whole genome shotgun (WGS) entry which is preliminary data.</text>
</comment>
<proteinExistence type="predicted"/>